<comment type="subcellular location">
    <subcellularLocation>
        <location evidence="1">Cell membrane</location>
        <topology evidence="1">Multi-pass membrane protein</topology>
    </subcellularLocation>
</comment>
<organism evidence="17 18">
    <name type="scientific">Caenorhabditis elegans</name>
    <dbReference type="NCBI Taxonomy" id="6239"/>
    <lineage>
        <taxon>Eukaryota</taxon>
        <taxon>Metazoa</taxon>
        <taxon>Ecdysozoa</taxon>
        <taxon>Nematoda</taxon>
        <taxon>Chromadorea</taxon>
        <taxon>Rhabditida</taxon>
        <taxon>Rhabditina</taxon>
        <taxon>Rhabditomorpha</taxon>
        <taxon>Rhabditoidea</taxon>
        <taxon>Rhabditidae</taxon>
        <taxon>Peloderinae</taxon>
        <taxon>Caenorhabditis</taxon>
    </lineage>
</organism>
<dbReference type="GO" id="GO:0005886">
    <property type="term" value="C:plasma membrane"/>
    <property type="evidence" value="ECO:0000318"/>
    <property type="project" value="GO_Central"/>
</dbReference>
<keyword evidence="12 14" id="KW-0407">Ion channel</keyword>
<evidence type="ECO:0000256" key="2">
    <source>
        <dbReference type="ARBA" id="ARBA00022448"/>
    </source>
</evidence>
<dbReference type="SUPFAM" id="SSF81324">
    <property type="entry name" value="Voltage-gated potassium channels"/>
    <property type="match status" value="2"/>
</dbReference>
<keyword evidence="3" id="KW-1003">Cell membrane</keyword>
<evidence type="ECO:0000256" key="12">
    <source>
        <dbReference type="ARBA" id="ARBA00023303"/>
    </source>
</evidence>
<comment type="similarity">
    <text evidence="14">Belongs to the two pore domain potassium channel (TC 1.A.1.8) family.</text>
</comment>
<evidence type="ECO:0000256" key="15">
    <source>
        <dbReference type="SAM" id="Phobius"/>
    </source>
</evidence>
<dbReference type="Reactome" id="R-CEL-5576886">
    <property type="pathway name" value="Phase 4 - resting membrane potential"/>
</dbReference>
<dbReference type="GO" id="GO:0015271">
    <property type="term" value="F:outward rectifier potassium channel activity"/>
    <property type="evidence" value="ECO:0000318"/>
    <property type="project" value="GO_Central"/>
</dbReference>
<dbReference type="OMA" id="LYMGCGA"/>
<keyword evidence="5 14" id="KW-0812">Transmembrane</keyword>
<evidence type="ECO:0000256" key="3">
    <source>
        <dbReference type="ARBA" id="ARBA00022475"/>
    </source>
</evidence>
<dbReference type="InterPro" id="IPR013099">
    <property type="entry name" value="K_chnl_dom"/>
</dbReference>
<dbReference type="STRING" id="6239.K01D12.4b.1"/>
<dbReference type="PANTHER" id="PTHR11003:SF10">
    <property type="entry name" value="POTASSIUM CHANNEL DOMAIN-CONTAINING PROTEIN"/>
    <property type="match status" value="1"/>
</dbReference>
<evidence type="ECO:0000256" key="9">
    <source>
        <dbReference type="ARBA" id="ARBA00022989"/>
    </source>
</evidence>
<dbReference type="Gene3D" id="1.10.287.70">
    <property type="match status" value="1"/>
</dbReference>
<evidence type="ECO:0000256" key="11">
    <source>
        <dbReference type="ARBA" id="ARBA00023136"/>
    </source>
</evidence>
<dbReference type="CTD" id="179699"/>
<dbReference type="Proteomes" id="UP000001940">
    <property type="component" value="Chromosome V"/>
</dbReference>
<evidence type="ECO:0000313" key="17">
    <source>
        <dbReference type="EMBL" id="CCA65573.1"/>
    </source>
</evidence>
<dbReference type="PaxDb" id="6239-K01D12.4b"/>
<evidence type="ECO:0000256" key="14">
    <source>
        <dbReference type="RuleBase" id="RU003857"/>
    </source>
</evidence>
<name>F5GUD1_CAEEL</name>
<dbReference type="GO" id="GO:0034702">
    <property type="term" value="C:monoatomic ion channel complex"/>
    <property type="evidence" value="ECO:0007669"/>
    <property type="project" value="UniProtKB-KW"/>
</dbReference>
<dbReference type="AlphaFoldDB" id="F5GUD1"/>
<keyword evidence="7" id="KW-0631">Potassium channel</keyword>
<feature type="transmembrane region" description="Helical" evidence="15">
    <location>
        <begin position="183"/>
        <end position="204"/>
    </location>
</feature>
<keyword evidence="11 15" id="KW-0472">Membrane</keyword>
<sequence>MPSNHRLSLWMTDDVQFLRSDTTKKMAITQTVMHKLQFARGIGQREMLRANTLPSITRAKVGCFARLRIYEENARFVLICIILIVYLAFGAILFHWLEWENEVDERIAIDNRMADYQKVYCKHKPLNECDFEEMVRFISDGATSGLLNSRSRFDHLGSLFFSATVISTIGFGTSTPRTHLGRFITIVYGVVGCTCCVLFFNLFLERLVTGMSYILRSLRERKIRYRLKESGNKPVTLLLNNEDFNESSSSCGGHMDNWRPSVYKVFFILFSMCLVLITASAGIYSVVENWNYIDSLYFCFISFATIGFGDYVSNQQDVTRMSPDLYRFVNFCLLTLGACFFYCLSNVSSIVVRQLLNWMIKKMDVKVEDRSFLCFKKKRRYMGLGLRPPKGYDMTSERSSVDYADGLLSLKEFLMNNQSSMIMLQKQLIKSAMKNVVENEEQKISATRVGPMGILDEAFGDEP</sequence>
<feature type="domain" description="Potassium channel" evidence="16">
    <location>
        <begin position="150"/>
        <end position="207"/>
    </location>
</feature>
<dbReference type="GO" id="GO:0046872">
    <property type="term" value="F:metal ion binding"/>
    <property type="evidence" value="ECO:0007669"/>
    <property type="project" value="UniProtKB-KW"/>
</dbReference>
<dbReference type="WormBase" id="K01D12.4b">
    <property type="protein sequence ID" value="CE46098"/>
    <property type="gene ID" value="WBGene00006669"/>
    <property type="gene designation" value="twk-14"/>
</dbReference>
<evidence type="ECO:0000313" key="18">
    <source>
        <dbReference type="Proteomes" id="UP000001940"/>
    </source>
</evidence>
<dbReference type="eggNOG" id="KOG4404">
    <property type="taxonomic scope" value="Eukaryota"/>
</dbReference>
<dbReference type="OrthoDB" id="297496at2759"/>
<dbReference type="EMBL" id="BX284605">
    <property type="protein sequence ID" value="CCA65573.1"/>
    <property type="molecule type" value="Genomic_DNA"/>
</dbReference>
<feature type="transmembrane region" description="Helical" evidence="15">
    <location>
        <begin position="265"/>
        <end position="284"/>
    </location>
</feature>
<evidence type="ECO:0000256" key="5">
    <source>
        <dbReference type="ARBA" id="ARBA00022692"/>
    </source>
</evidence>
<dbReference type="GeneID" id="179699"/>
<evidence type="ECO:0000256" key="1">
    <source>
        <dbReference type="ARBA" id="ARBA00004651"/>
    </source>
</evidence>
<dbReference type="ExpressionAtlas" id="F5GUD1">
    <property type="expression patterns" value="baseline and differential"/>
</dbReference>
<gene>
    <name evidence="17 19" type="primary">twk-14</name>
    <name evidence="17" type="ORF">CELE_K01D12.4</name>
    <name evidence="19" type="ORF">K01D12.4</name>
</gene>
<evidence type="ECO:0000256" key="13">
    <source>
        <dbReference type="ARBA" id="ARBA00034430"/>
    </source>
</evidence>
<evidence type="ECO:0000256" key="8">
    <source>
        <dbReference type="ARBA" id="ARBA00022882"/>
    </source>
</evidence>
<feature type="transmembrane region" description="Helical" evidence="15">
    <location>
        <begin position="76"/>
        <end position="97"/>
    </location>
</feature>
<dbReference type="FunCoup" id="F5GUD1">
    <property type="interactions" value="3"/>
</dbReference>
<comment type="catalytic activity">
    <reaction evidence="13">
        <text>K(+)(in) = K(+)(out)</text>
        <dbReference type="Rhea" id="RHEA:29463"/>
        <dbReference type="ChEBI" id="CHEBI:29103"/>
    </reaction>
</comment>
<proteinExistence type="inferred from homology"/>
<dbReference type="GO" id="GO:0071805">
    <property type="term" value="P:potassium ion transmembrane transport"/>
    <property type="evidence" value="ECO:0000318"/>
    <property type="project" value="GO_Central"/>
</dbReference>
<dbReference type="PRINTS" id="PR01588">
    <property type="entry name" value="THIKCHANNEL"/>
</dbReference>
<feature type="transmembrane region" description="Helical" evidence="15">
    <location>
        <begin position="325"/>
        <end position="352"/>
    </location>
</feature>
<keyword evidence="9 15" id="KW-1133">Transmembrane helix</keyword>
<dbReference type="SMR" id="F5GUD1"/>
<dbReference type="GO" id="GO:0022841">
    <property type="term" value="F:potassium ion leak channel activity"/>
    <property type="evidence" value="ECO:0000318"/>
    <property type="project" value="GO_Central"/>
</dbReference>
<evidence type="ECO:0000256" key="7">
    <source>
        <dbReference type="ARBA" id="ARBA00022826"/>
    </source>
</evidence>
<dbReference type="RefSeq" id="NP_001367281.1">
    <property type="nucleotide sequence ID" value="NM_001380784.1"/>
</dbReference>
<dbReference type="InterPro" id="IPR003280">
    <property type="entry name" value="2pore_dom_K_chnl"/>
</dbReference>
<feature type="domain" description="Potassium channel" evidence="16">
    <location>
        <begin position="272"/>
        <end position="352"/>
    </location>
</feature>
<dbReference type="InParanoid" id="F5GUD1"/>
<keyword evidence="2 14" id="KW-0813">Transport</keyword>
<dbReference type="PANTHER" id="PTHR11003">
    <property type="entry name" value="POTASSIUM CHANNEL, SUBFAMILY K"/>
    <property type="match status" value="1"/>
</dbReference>
<dbReference type="InterPro" id="IPR005410">
    <property type="entry name" value="2pore_dom_K_chnl_THIK"/>
</dbReference>
<keyword evidence="10 14" id="KW-0406">Ion transport</keyword>
<reference evidence="17 18" key="1">
    <citation type="journal article" date="1998" name="Science">
        <title>Genome sequence of the nematode C. elegans: a platform for investigating biology.</title>
        <authorList>
            <consortium name="The C. elegans sequencing consortium"/>
            <person name="Sulson J.E."/>
            <person name="Waterston R."/>
        </authorList>
    </citation>
    <scope>NUCLEOTIDE SEQUENCE [LARGE SCALE GENOMIC DNA]</scope>
    <source>
        <strain evidence="17 18">Bristol N2</strain>
    </source>
</reference>
<dbReference type="PRINTS" id="PR01333">
    <property type="entry name" value="2POREKCHANEL"/>
</dbReference>
<dbReference type="Bgee" id="WBGene00006669">
    <property type="expression patterns" value="Expressed in larva and 3 other cell types or tissues"/>
</dbReference>
<evidence type="ECO:0000256" key="4">
    <source>
        <dbReference type="ARBA" id="ARBA00022538"/>
    </source>
</evidence>
<accession>F5GUD1</accession>
<keyword evidence="4" id="KW-0633">Potassium transport</keyword>
<evidence type="ECO:0000313" key="19">
    <source>
        <dbReference type="WormBase" id="K01D12.4b"/>
    </source>
</evidence>
<evidence type="ECO:0000256" key="6">
    <source>
        <dbReference type="ARBA" id="ARBA00022723"/>
    </source>
</evidence>
<protein>
    <submittedName>
        <fullName evidence="17">Potassium channel domain-containing protein</fullName>
    </submittedName>
</protein>
<keyword evidence="8" id="KW-0851">Voltage-gated channel</keyword>
<keyword evidence="7" id="KW-0630">Potassium</keyword>
<feature type="transmembrane region" description="Helical" evidence="15">
    <location>
        <begin position="296"/>
        <end position="313"/>
    </location>
</feature>
<dbReference type="Reactome" id="R-CEL-1299287">
    <property type="pathway name" value="Tandem pore domain halothane-inhibited K+ channel (THIK)"/>
</dbReference>
<dbReference type="PhylomeDB" id="F5GUD1"/>
<dbReference type="AGR" id="WB:WBGene00006669"/>
<evidence type="ECO:0000259" key="16">
    <source>
        <dbReference type="Pfam" id="PF07885"/>
    </source>
</evidence>
<evidence type="ECO:0000256" key="10">
    <source>
        <dbReference type="ARBA" id="ARBA00023065"/>
    </source>
</evidence>
<dbReference type="Pfam" id="PF07885">
    <property type="entry name" value="Ion_trans_2"/>
    <property type="match status" value="2"/>
</dbReference>
<keyword evidence="18" id="KW-1185">Reference proteome</keyword>
<keyword evidence="6" id="KW-0479">Metal-binding</keyword>